<gene>
    <name evidence="1" type="ORF">BBBOND_0208470</name>
</gene>
<organism evidence="1 2">
    <name type="scientific">Babesia bigemina</name>
    <dbReference type="NCBI Taxonomy" id="5866"/>
    <lineage>
        <taxon>Eukaryota</taxon>
        <taxon>Sar</taxon>
        <taxon>Alveolata</taxon>
        <taxon>Apicomplexa</taxon>
        <taxon>Aconoidasida</taxon>
        <taxon>Piroplasmida</taxon>
        <taxon>Babesiidae</taxon>
        <taxon>Babesia</taxon>
    </lineage>
</organism>
<proteinExistence type="predicted"/>
<accession>A0A061D549</accession>
<dbReference type="EMBL" id="LK391708">
    <property type="protein sequence ID" value="CDR95693.1"/>
    <property type="molecule type" value="Genomic_DNA"/>
</dbReference>
<dbReference type="STRING" id="5866.A0A061D549"/>
<name>A0A061D549_BABBI</name>
<dbReference type="RefSeq" id="XP_012767879.1">
    <property type="nucleotide sequence ID" value="XM_012912425.1"/>
</dbReference>
<dbReference type="Proteomes" id="UP000033188">
    <property type="component" value="Chromosome 2"/>
</dbReference>
<protein>
    <submittedName>
        <fullName evidence="1">Uncharacterized protein</fullName>
    </submittedName>
</protein>
<keyword evidence="2" id="KW-1185">Reference proteome</keyword>
<dbReference type="OrthoDB" id="361918at2759"/>
<evidence type="ECO:0000313" key="2">
    <source>
        <dbReference type="Proteomes" id="UP000033188"/>
    </source>
</evidence>
<dbReference type="AlphaFoldDB" id="A0A061D549"/>
<reference evidence="2" key="1">
    <citation type="submission" date="2014-06" db="EMBL/GenBank/DDBJ databases">
        <authorList>
            <person name="Aslett M."/>
            <person name="De Silva N."/>
        </authorList>
    </citation>
    <scope>NUCLEOTIDE SEQUENCE [LARGE SCALE GENOMIC DNA]</scope>
    <source>
        <strain evidence="2">Bond</strain>
    </source>
</reference>
<sequence length="325" mass="36121">MGIPRQWQPHEVLAYIMDAYDQLLDWDDVLDESNNGGDASSDAEDARRDHVEWCRQIGLRKFVLLFGDSGIAVNEIPLQYRRTADPSHAPTAGAQSRAHVVNEQPDAMALMIFETEAYAMQFWAAMASNCIKAYPSTIVVAPDPSGWRIYTEAIALWFNGEVMGQLAPAQVQNNLAKDKQNDDLLAVLTTNKAQDEGTTKQKTIPQLTFVSPYISNPDDANEIANALTKIGIKCMYHKPSKIMSFQFPNETLFSTLALCHRFFISPSGSRVHCCFIRCLGKFLPVVKRTNVEHLSSSIEKSKTAPPKPCKFKPPSVGIVTIEGTQ</sequence>
<dbReference type="KEGG" id="bbig:BBBOND_0208470"/>
<dbReference type="OMA" id="WRIYTEA"/>
<dbReference type="GeneID" id="24564234"/>
<evidence type="ECO:0000313" key="1">
    <source>
        <dbReference type="EMBL" id="CDR95693.1"/>
    </source>
</evidence>
<dbReference type="VEuPathDB" id="PiroplasmaDB:BBBOND_0208470"/>